<evidence type="ECO:0000313" key="4">
    <source>
        <dbReference type="EMBL" id="ALB22056.1"/>
    </source>
</evidence>
<sequence length="217" mass="24064">MNLANARTNMIKQQLRTWDVLDDAVLQLIESVAREQFVPSQYHNLAYADVSIPLANGQMMLSPKIEGHILQAVQIKHTDNVLEVGTGTGYLTTLIAKQAKYVTSVDIDVQMIKLADSHLKKLLISNVSFEQGYAEQDWPSEENYDVIILSGSVPNVPEKLKNRLSIGGRLFAIVGTTAAMVATLMTRASREQFISKPLFDTNVKALAQEQATDPFVF</sequence>
<dbReference type="AlphaFoldDB" id="A0A1L6TA25"/>
<dbReference type="GO" id="GO:0032259">
    <property type="term" value="P:methylation"/>
    <property type="evidence" value="ECO:0007669"/>
    <property type="project" value="UniProtKB-KW"/>
</dbReference>
<gene>
    <name evidence="4" type="ORF">KU39_873</name>
</gene>
<dbReference type="OrthoDB" id="9810066at2"/>
<organism evidence="4 5">
    <name type="scientific">Piscirickettsia salmonis</name>
    <dbReference type="NCBI Taxonomy" id="1238"/>
    <lineage>
        <taxon>Bacteria</taxon>
        <taxon>Pseudomonadati</taxon>
        <taxon>Pseudomonadota</taxon>
        <taxon>Gammaproteobacteria</taxon>
        <taxon>Thiotrichales</taxon>
        <taxon>Piscirickettsiaceae</taxon>
        <taxon>Piscirickettsia</taxon>
    </lineage>
</organism>
<proteinExistence type="inferred from homology"/>
<name>A0A1L6TA25_PISSA</name>
<dbReference type="Pfam" id="PF01135">
    <property type="entry name" value="PCMT"/>
    <property type="match status" value="1"/>
</dbReference>
<dbReference type="Gene3D" id="3.40.50.150">
    <property type="entry name" value="Vaccinia Virus protein VP39"/>
    <property type="match status" value="1"/>
</dbReference>
<dbReference type="InterPro" id="IPR000682">
    <property type="entry name" value="PCMT"/>
</dbReference>
<dbReference type="Proteomes" id="UP000029558">
    <property type="component" value="Chromosome"/>
</dbReference>
<keyword evidence="4" id="KW-0808">Transferase</keyword>
<dbReference type="SUPFAM" id="SSF53335">
    <property type="entry name" value="S-adenosyl-L-methionine-dependent methyltransferases"/>
    <property type="match status" value="1"/>
</dbReference>
<protein>
    <recommendedName>
        <fullName evidence="2">Protein-L-isoaspartate O-methyltransferase</fullName>
    </recommendedName>
    <alternativeName>
        <fullName evidence="3">Protein L-isoaspartyl methyltransferase</fullName>
    </alternativeName>
</protein>
<dbReference type="GO" id="GO:0005737">
    <property type="term" value="C:cytoplasm"/>
    <property type="evidence" value="ECO:0007669"/>
    <property type="project" value="TreeGrafter"/>
</dbReference>
<dbReference type="PANTHER" id="PTHR11579:SF18">
    <property type="entry name" value="PROTEIN-L-ISOASPARTATE O-METHYLTRANSFERASE"/>
    <property type="match status" value="1"/>
</dbReference>
<evidence type="ECO:0000256" key="2">
    <source>
        <dbReference type="ARBA" id="ARBA00013346"/>
    </source>
</evidence>
<accession>A0A1L6TA25</accession>
<evidence type="ECO:0000256" key="1">
    <source>
        <dbReference type="ARBA" id="ARBA00005369"/>
    </source>
</evidence>
<keyword evidence="4" id="KW-0489">Methyltransferase</keyword>
<dbReference type="CDD" id="cd02440">
    <property type="entry name" value="AdoMet_MTases"/>
    <property type="match status" value="1"/>
</dbReference>
<dbReference type="EMBL" id="CP012508">
    <property type="protein sequence ID" value="ALB22056.1"/>
    <property type="molecule type" value="Genomic_DNA"/>
</dbReference>
<dbReference type="GO" id="GO:0004719">
    <property type="term" value="F:protein-L-isoaspartate (D-aspartate) O-methyltransferase activity"/>
    <property type="evidence" value="ECO:0007669"/>
    <property type="project" value="InterPro"/>
</dbReference>
<reference evidence="4 5" key="1">
    <citation type="journal article" date="2014" name="Genome Announc.">
        <title>Comparative Genome Analysis of Two Isolates of the Fish Pathogen Piscirickettsia salmonis from Different Hosts Reveals Major Differences in Virulence-Associated Secretion Systems.</title>
        <authorList>
            <person name="Bohle H."/>
            <person name="Henriquez P."/>
            <person name="Grothusen H."/>
            <person name="Navas E."/>
            <person name="Sandoval A."/>
            <person name="Bustamante F."/>
            <person name="Bustos P."/>
            <person name="Mancilla M."/>
        </authorList>
    </citation>
    <scope>NUCLEOTIDE SEQUENCE [LARGE SCALE GENOMIC DNA]</scope>
    <source>
        <strain evidence="5">B1-32597</strain>
    </source>
</reference>
<evidence type="ECO:0000313" key="5">
    <source>
        <dbReference type="Proteomes" id="UP000029558"/>
    </source>
</evidence>
<dbReference type="InterPro" id="IPR029063">
    <property type="entry name" value="SAM-dependent_MTases_sf"/>
</dbReference>
<comment type="similarity">
    <text evidence="1">Belongs to the methyltransferase superfamily. L-isoaspartyl/D-aspartyl protein methyltransferase family.</text>
</comment>
<dbReference type="RefSeq" id="WP_017376911.1">
    <property type="nucleotide sequence ID" value="NZ_CP013781.1"/>
</dbReference>
<dbReference type="PANTHER" id="PTHR11579">
    <property type="entry name" value="PROTEIN-L-ISOASPARTATE O-METHYLTRANSFERASE"/>
    <property type="match status" value="1"/>
</dbReference>
<evidence type="ECO:0000256" key="3">
    <source>
        <dbReference type="ARBA" id="ARBA00030757"/>
    </source>
</evidence>